<evidence type="ECO:0000256" key="1">
    <source>
        <dbReference type="ARBA" id="ARBA00022801"/>
    </source>
</evidence>
<gene>
    <name evidence="6" type="ORF">Epro_0879</name>
</gene>
<evidence type="ECO:0000256" key="2">
    <source>
        <dbReference type="ARBA" id="ARBA00023295"/>
    </source>
</evidence>
<reference evidence="6 7" key="1">
    <citation type="submission" date="2014-09" db="EMBL/GenBank/DDBJ databases">
        <title>Complete genome sequence of Endomicrobium proavitum.</title>
        <authorList>
            <person name="Zheng H."/>
        </authorList>
    </citation>
    <scope>NUCLEOTIDE SEQUENCE [LARGE SCALE GENOMIC DNA]</scope>
    <source>
        <strain evidence="6 7">Rsa215</strain>
    </source>
</reference>
<keyword evidence="4" id="KW-0732">Signal</keyword>
<evidence type="ECO:0000259" key="5">
    <source>
        <dbReference type="PROSITE" id="PS51764"/>
    </source>
</evidence>
<feature type="chain" id="PRO_5005186193" description="GH26 domain-containing protein" evidence="4">
    <location>
        <begin position="21"/>
        <end position="322"/>
    </location>
</feature>
<dbReference type="STRING" id="1408281.Epro_0879"/>
<keyword evidence="1 3" id="KW-0378">Hydrolase</keyword>
<dbReference type="OrthoDB" id="9802773at2"/>
<comment type="similarity">
    <text evidence="3">Belongs to the glycosyl hydrolase 26 family.</text>
</comment>
<dbReference type="Pfam" id="PF02156">
    <property type="entry name" value="Glyco_hydro_26"/>
    <property type="match status" value="1"/>
</dbReference>
<proteinExistence type="inferred from homology"/>
<name>A0A0G3WIW7_9BACT</name>
<dbReference type="SUPFAM" id="SSF51445">
    <property type="entry name" value="(Trans)glycosidases"/>
    <property type="match status" value="1"/>
</dbReference>
<feature type="active site" description="Nucleophile" evidence="3">
    <location>
        <position position="230"/>
    </location>
</feature>
<evidence type="ECO:0000313" key="6">
    <source>
        <dbReference type="EMBL" id="AKL98258.1"/>
    </source>
</evidence>
<feature type="active site" description="Proton donor" evidence="3">
    <location>
        <position position="142"/>
    </location>
</feature>
<organism evidence="6 7">
    <name type="scientific">Endomicrobium proavitum</name>
    <dbReference type="NCBI Taxonomy" id="1408281"/>
    <lineage>
        <taxon>Bacteria</taxon>
        <taxon>Pseudomonadati</taxon>
        <taxon>Elusimicrobiota</taxon>
        <taxon>Endomicrobiia</taxon>
        <taxon>Endomicrobiales</taxon>
        <taxon>Endomicrobiaceae</taxon>
        <taxon>Endomicrobium</taxon>
    </lineage>
</organism>
<dbReference type="Gene3D" id="3.20.20.80">
    <property type="entry name" value="Glycosidases"/>
    <property type="match status" value="1"/>
</dbReference>
<accession>A0A0G3WIW7</accession>
<feature type="domain" description="GH26" evidence="5">
    <location>
        <begin position="21"/>
        <end position="305"/>
    </location>
</feature>
<dbReference type="AlphaFoldDB" id="A0A0G3WIW7"/>
<evidence type="ECO:0000256" key="3">
    <source>
        <dbReference type="PROSITE-ProRule" id="PRU01100"/>
    </source>
</evidence>
<dbReference type="Proteomes" id="UP000035337">
    <property type="component" value="Chromosome"/>
</dbReference>
<dbReference type="GO" id="GO:0004553">
    <property type="term" value="F:hydrolase activity, hydrolyzing O-glycosyl compounds"/>
    <property type="evidence" value="ECO:0007669"/>
    <property type="project" value="InterPro"/>
</dbReference>
<evidence type="ECO:0000256" key="4">
    <source>
        <dbReference type="SAM" id="SignalP"/>
    </source>
</evidence>
<protein>
    <recommendedName>
        <fullName evidence="5">GH26 domain-containing protein</fullName>
    </recommendedName>
</protein>
<feature type="signal peptide" evidence="4">
    <location>
        <begin position="1"/>
        <end position="20"/>
    </location>
</feature>
<dbReference type="RefSeq" id="WP_052570812.1">
    <property type="nucleotide sequence ID" value="NZ_CP009498.1"/>
</dbReference>
<keyword evidence="2 3" id="KW-0326">Glycosidase</keyword>
<dbReference type="KEGG" id="epo:Epro_0879"/>
<evidence type="ECO:0000313" key="7">
    <source>
        <dbReference type="Proteomes" id="UP000035337"/>
    </source>
</evidence>
<keyword evidence="7" id="KW-1185">Reference proteome</keyword>
<dbReference type="EMBL" id="CP009498">
    <property type="protein sequence ID" value="AKL98258.1"/>
    <property type="molecule type" value="Genomic_DNA"/>
</dbReference>
<dbReference type="InterPro" id="IPR017853">
    <property type="entry name" value="GH"/>
</dbReference>
<dbReference type="InterPro" id="IPR022790">
    <property type="entry name" value="GH26_dom"/>
</dbReference>
<dbReference type="PROSITE" id="PS51764">
    <property type="entry name" value="GH26"/>
    <property type="match status" value="1"/>
</dbReference>
<sequence length="322" mass="36889">MKKLFTVLFTIFIFISAAQAARSINMTGRFVPPDGKTLLFAGQNNADFDEFVAVNKKVPAGFMTYVALSDLKGLDEINNVGTGDMFADELVKKYPGAAVQIGLYLVGSLKNIVNGTLDGNIKEFAKWIKKTKSPVFLRIGYEFDNPENGYEPEIYKKAFIYIIEKMDSLKVENVAYVWHSYAASNPKGLDVWYPGDEYVDWCAISYFAGNDWLPMLKFSQKHSKPLMIAESAPMTWFGLTEAKKPYWYKVLFKFIEERNIKAFSYINCDWNAQGMFAHYNWGNSKISVTAEIEKIWIENIASNRFVWLDDLYKTIQKPLNEK</sequence>